<sequence length="156" mass="16613">MGLLLGVVYSASAQKPVHRKAKTRKSVTTKQGICGTVTEKRGNHMPSPDDPRPAGDGQPVVREVLIFPLLNASQVDMGENGFINSVRTAKPVKTVKSDSAGKFCVSLPAGRYTVVVREPKGLYANLSDTQNNIFPVTVKAGQNAPVSVIISHSAVF</sequence>
<evidence type="ECO:0000313" key="2">
    <source>
        <dbReference type="EMBL" id="QJD81266.1"/>
    </source>
</evidence>
<dbReference type="Proteomes" id="UP000501128">
    <property type="component" value="Chromosome"/>
</dbReference>
<dbReference type="KEGG" id="srho:HH216_06420"/>
<organism evidence="2 3">
    <name type="scientific">Spirosoma rhododendri</name>
    <dbReference type="NCBI Taxonomy" id="2728024"/>
    <lineage>
        <taxon>Bacteria</taxon>
        <taxon>Pseudomonadati</taxon>
        <taxon>Bacteroidota</taxon>
        <taxon>Cytophagia</taxon>
        <taxon>Cytophagales</taxon>
        <taxon>Cytophagaceae</taxon>
        <taxon>Spirosoma</taxon>
    </lineage>
</organism>
<accession>A0A7L5DS61</accession>
<protein>
    <recommendedName>
        <fullName evidence="4">Carboxypeptidase regulatory-like domain-containing protein</fullName>
    </recommendedName>
</protein>
<dbReference type="SUPFAM" id="SSF117074">
    <property type="entry name" value="Hypothetical protein PA1324"/>
    <property type="match status" value="1"/>
</dbReference>
<reference evidence="2 3" key="1">
    <citation type="submission" date="2020-04" db="EMBL/GenBank/DDBJ databases">
        <title>Genome sequencing of novel species.</title>
        <authorList>
            <person name="Heo J."/>
            <person name="Kim S.-J."/>
            <person name="Kim J.-S."/>
            <person name="Hong S.-B."/>
            <person name="Kwon S.-W."/>
        </authorList>
    </citation>
    <scope>NUCLEOTIDE SEQUENCE [LARGE SCALE GENOMIC DNA]</scope>
    <source>
        <strain evidence="2 3">CJU-R4</strain>
    </source>
</reference>
<dbReference type="AlphaFoldDB" id="A0A7L5DS61"/>
<evidence type="ECO:0000256" key="1">
    <source>
        <dbReference type="SAM" id="MobiDB-lite"/>
    </source>
</evidence>
<name>A0A7L5DS61_9BACT</name>
<evidence type="ECO:0008006" key="4">
    <source>
        <dbReference type="Google" id="ProtNLM"/>
    </source>
</evidence>
<feature type="compositionally biased region" description="Basic and acidic residues" evidence="1">
    <location>
        <begin position="38"/>
        <end position="53"/>
    </location>
</feature>
<proteinExistence type="predicted"/>
<feature type="region of interest" description="Disordered" evidence="1">
    <location>
        <begin position="37"/>
        <end position="57"/>
    </location>
</feature>
<keyword evidence="3" id="KW-1185">Reference proteome</keyword>
<gene>
    <name evidence="2" type="ORF">HH216_06420</name>
</gene>
<evidence type="ECO:0000313" key="3">
    <source>
        <dbReference type="Proteomes" id="UP000501128"/>
    </source>
</evidence>
<dbReference type="EMBL" id="CP051677">
    <property type="protein sequence ID" value="QJD81266.1"/>
    <property type="molecule type" value="Genomic_DNA"/>
</dbReference>